<dbReference type="PROSITE" id="PS00455">
    <property type="entry name" value="AMP_BINDING"/>
    <property type="match status" value="1"/>
</dbReference>
<evidence type="ECO:0000259" key="1">
    <source>
        <dbReference type="Pfam" id="PF00501"/>
    </source>
</evidence>
<dbReference type="PANTHER" id="PTHR24096:SF265">
    <property type="entry name" value="ENZYME, PUTATIVE (AFU_ORTHOLOGUE AFUA_5G14270)-RELATED"/>
    <property type="match status" value="1"/>
</dbReference>
<dbReference type="Pfam" id="PF00501">
    <property type="entry name" value="AMP-binding"/>
    <property type="match status" value="1"/>
</dbReference>
<sequence length="543" mass="60092">MPLLASERLPISSKDLLSWCFENRSAFPQDKPLYTDCADPTRSVSAGQAFSLIRQLVAGLQAFGIKKGDCVCIHAFNDVYYPILVQGIVGAGAVFVGTNPGYTAWELDYALKLSNARLIIAEEELVDTLLKAGPEVGISSSQVLLFADQDKSPLRSWRSLLEHGEQDWVSFDDEELSKSTTAFLMFSSGTTGLPKAAQVTHHNLIAQHTALFENPRHPDTFEDRRVYPMPAFHIAVAGVLHFTPMRLGYASFIMRRFDLESWLVNIEKFGVTLLGLAPPLVVATNALGRQKPAFVRHCLRNVKQGVCGAAPLDRTTQVEFQKFLPDDCACTQGWGMTEASGVGSFFYYPEQDETGSVGRWIPNLDIKLVDDDGLEVGPYDARGELCIRGPTVIKGYLNNPEANKRDWDDDGFFHTGDILYGEEKSGRFFVVDRKKELIKVRAFQVAPSEIEGVLLLHPQIVDAAVIGVPDGNGELPKAFVVRNAGNSIAEQDVKAWVASRLSKYKQLDGGVEFLDAIPKSASGKILKKQLREEEARRRREAKL</sequence>
<proteinExistence type="predicted"/>
<protein>
    <recommendedName>
        <fullName evidence="5">Acetyl-CoA synthetase-like protein</fullName>
    </recommendedName>
</protein>
<name>A0ABR0EL83_ZASCE</name>
<dbReference type="Proteomes" id="UP001305779">
    <property type="component" value="Unassembled WGS sequence"/>
</dbReference>
<dbReference type="Gene3D" id="3.30.300.30">
    <property type="match status" value="1"/>
</dbReference>
<dbReference type="InterPro" id="IPR020845">
    <property type="entry name" value="AMP-binding_CS"/>
</dbReference>
<evidence type="ECO:0000259" key="2">
    <source>
        <dbReference type="Pfam" id="PF13193"/>
    </source>
</evidence>
<comment type="caution">
    <text evidence="3">The sequence shown here is derived from an EMBL/GenBank/DDBJ whole genome shotgun (WGS) entry which is preliminary data.</text>
</comment>
<dbReference type="InterPro" id="IPR025110">
    <property type="entry name" value="AMP-bd_C"/>
</dbReference>
<accession>A0ABR0EL83</accession>
<feature type="domain" description="AMP-binding enzyme C-terminal" evidence="2">
    <location>
        <begin position="449"/>
        <end position="524"/>
    </location>
</feature>
<feature type="domain" description="AMP-dependent synthetase/ligase" evidence="1">
    <location>
        <begin position="26"/>
        <end position="397"/>
    </location>
</feature>
<gene>
    <name evidence="3" type="ORF">PRZ48_007707</name>
</gene>
<dbReference type="SUPFAM" id="SSF56801">
    <property type="entry name" value="Acetyl-CoA synthetase-like"/>
    <property type="match status" value="1"/>
</dbReference>
<dbReference type="EMBL" id="JAXOVC010000005">
    <property type="protein sequence ID" value="KAK4501898.1"/>
    <property type="molecule type" value="Genomic_DNA"/>
</dbReference>
<dbReference type="InterPro" id="IPR045851">
    <property type="entry name" value="AMP-bd_C_sf"/>
</dbReference>
<evidence type="ECO:0000313" key="4">
    <source>
        <dbReference type="Proteomes" id="UP001305779"/>
    </source>
</evidence>
<evidence type="ECO:0000313" key="3">
    <source>
        <dbReference type="EMBL" id="KAK4501898.1"/>
    </source>
</evidence>
<keyword evidence="4" id="KW-1185">Reference proteome</keyword>
<dbReference type="PANTHER" id="PTHR24096">
    <property type="entry name" value="LONG-CHAIN-FATTY-ACID--COA LIGASE"/>
    <property type="match status" value="1"/>
</dbReference>
<dbReference type="InterPro" id="IPR000873">
    <property type="entry name" value="AMP-dep_synth/lig_dom"/>
</dbReference>
<dbReference type="CDD" id="cd05911">
    <property type="entry name" value="Firefly_Luc_like"/>
    <property type="match status" value="1"/>
</dbReference>
<dbReference type="Pfam" id="PF13193">
    <property type="entry name" value="AMP-binding_C"/>
    <property type="match status" value="1"/>
</dbReference>
<reference evidence="3 4" key="1">
    <citation type="journal article" date="2023" name="G3 (Bethesda)">
        <title>A chromosome-level genome assembly of Zasmidium syzygii isolated from banana leaves.</title>
        <authorList>
            <person name="van Westerhoven A.C."/>
            <person name="Mehrabi R."/>
            <person name="Talebi R."/>
            <person name="Steentjes M.B.F."/>
            <person name="Corcolon B."/>
            <person name="Chong P.A."/>
            <person name="Kema G.H.J."/>
            <person name="Seidl M.F."/>
        </authorList>
    </citation>
    <scope>NUCLEOTIDE SEQUENCE [LARGE SCALE GENOMIC DNA]</scope>
    <source>
        <strain evidence="3 4">P124</strain>
    </source>
</reference>
<organism evidence="3 4">
    <name type="scientific">Zasmidium cellare</name>
    <name type="common">Wine cellar mold</name>
    <name type="synonym">Racodium cellare</name>
    <dbReference type="NCBI Taxonomy" id="395010"/>
    <lineage>
        <taxon>Eukaryota</taxon>
        <taxon>Fungi</taxon>
        <taxon>Dikarya</taxon>
        <taxon>Ascomycota</taxon>
        <taxon>Pezizomycotina</taxon>
        <taxon>Dothideomycetes</taxon>
        <taxon>Dothideomycetidae</taxon>
        <taxon>Mycosphaerellales</taxon>
        <taxon>Mycosphaerellaceae</taxon>
        <taxon>Zasmidium</taxon>
    </lineage>
</organism>
<dbReference type="InterPro" id="IPR042099">
    <property type="entry name" value="ANL_N_sf"/>
</dbReference>
<dbReference type="Gene3D" id="3.40.50.12780">
    <property type="entry name" value="N-terminal domain of ligase-like"/>
    <property type="match status" value="1"/>
</dbReference>
<evidence type="ECO:0008006" key="5">
    <source>
        <dbReference type="Google" id="ProtNLM"/>
    </source>
</evidence>